<dbReference type="InterPro" id="IPR009057">
    <property type="entry name" value="Homeodomain-like_sf"/>
</dbReference>
<name>A0A914UHM9_9BILA</name>
<dbReference type="Proteomes" id="UP000887566">
    <property type="component" value="Unplaced"/>
</dbReference>
<protein>
    <submittedName>
        <fullName evidence="5">Tc1-like transposase DDE domain-containing protein</fullName>
    </submittedName>
</protein>
<feature type="domain" description="Tc1-like transposase DDE" evidence="3">
    <location>
        <begin position="183"/>
        <end position="317"/>
    </location>
</feature>
<keyword evidence="4" id="KW-1185">Reference proteome</keyword>
<dbReference type="NCBIfam" id="NF033545">
    <property type="entry name" value="transpos_IS630"/>
    <property type="match status" value="1"/>
</dbReference>
<dbReference type="InterPro" id="IPR036397">
    <property type="entry name" value="RNaseH_sf"/>
</dbReference>
<dbReference type="WBParaSite" id="PSAMB.scaffold10002size4436.g32959.t1">
    <property type="protein sequence ID" value="PSAMB.scaffold10002size4436.g32959.t1"/>
    <property type="gene ID" value="PSAMB.scaffold10002size4436.g32959"/>
</dbReference>
<dbReference type="AlphaFoldDB" id="A0A914UHM9"/>
<evidence type="ECO:0000256" key="2">
    <source>
        <dbReference type="SAM" id="MobiDB-lite"/>
    </source>
</evidence>
<evidence type="ECO:0000313" key="5">
    <source>
        <dbReference type="WBParaSite" id="PSAMB.scaffold10002size4436.g32959.t1"/>
    </source>
</evidence>
<dbReference type="InterPro" id="IPR047655">
    <property type="entry name" value="Transpos_IS630-like"/>
</dbReference>
<dbReference type="Gene3D" id="3.30.420.10">
    <property type="entry name" value="Ribonuclease H-like superfamily/Ribonuclease H"/>
    <property type="match status" value="1"/>
</dbReference>
<reference evidence="5" key="1">
    <citation type="submission" date="2022-11" db="UniProtKB">
        <authorList>
            <consortium name="WormBaseParasite"/>
        </authorList>
    </citation>
    <scope>IDENTIFICATION</scope>
</reference>
<feature type="compositionally biased region" description="Basic and acidic residues" evidence="2">
    <location>
        <begin position="1"/>
        <end position="11"/>
    </location>
</feature>
<dbReference type="PANTHER" id="PTHR46564:SF1">
    <property type="entry name" value="TRANSPOSASE"/>
    <property type="match status" value="1"/>
</dbReference>
<dbReference type="InterPro" id="IPR038717">
    <property type="entry name" value="Tc1-like_DDE_dom"/>
</dbReference>
<evidence type="ECO:0000259" key="3">
    <source>
        <dbReference type="Pfam" id="PF13358"/>
    </source>
</evidence>
<dbReference type="PANTHER" id="PTHR46564">
    <property type="entry name" value="TRANSPOSASE"/>
    <property type="match status" value="1"/>
</dbReference>
<accession>A0A914UHM9</accession>
<sequence>MEDGYVDEHFETPPLGVDVVDNEEDPAPQAPEVEKKRVAQLCKRDFEMMLRMHMQGKSAVEIATSLNCSKWCVYKRLAEMLKDGRSFIPDERKRGRKPKQYEEISQKLQEIVQDDNSLDLNGIHQRLLAEGIELTKPTLCRFLNRADITRKRPKRVTIDSTLPRIVEARKNYARALVNVPNSRLIFLDETGINLHTSPYYGYSPRGVEAVIRRPANRGRNVSVLMAISANGVVAHKALRGSYNAVLFEEFLNENVERIKAVHERPIAVMDNARFHHSENIKDFFERNNIECRYLPAYSPELNPIEECFSALKASYRRITPPPASTDGIIAQVPQLVERLNADLQLEGFYRHMREFVDKAFNELPFH</sequence>
<dbReference type="SUPFAM" id="SSF46689">
    <property type="entry name" value="Homeodomain-like"/>
    <property type="match status" value="1"/>
</dbReference>
<organism evidence="4 5">
    <name type="scientific">Plectus sambesii</name>
    <dbReference type="NCBI Taxonomy" id="2011161"/>
    <lineage>
        <taxon>Eukaryota</taxon>
        <taxon>Metazoa</taxon>
        <taxon>Ecdysozoa</taxon>
        <taxon>Nematoda</taxon>
        <taxon>Chromadorea</taxon>
        <taxon>Plectida</taxon>
        <taxon>Plectina</taxon>
        <taxon>Plectoidea</taxon>
        <taxon>Plectidae</taxon>
        <taxon>Plectus</taxon>
    </lineage>
</organism>
<dbReference type="Pfam" id="PF13358">
    <property type="entry name" value="DDE_3"/>
    <property type="match status" value="1"/>
</dbReference>
<feature type="region of interest" description="Disordered" evidence="2">
    <location>
        <begin position="1"/>
        <end position="34"/>
    </location>
</feature>
<dbReference type="GO" id="GO:0005634">
    <property type="term" value="C:nucleus"/>
    <property type="evidence" value="ECO:0007669"/>
    <property type="project" value="UniProtKB-SubCell"/>
</dbReference>
<proteinExistence type="predicted"/>
<dbReference type="GO" id="GO:0003676">
    <property type="term" value="F:nucleic acid binding"/>
    <property type="evidence" value="ECO:0007669"/>
    <property type="project" value="InterPro"/>
</dbReference>
<evidence type="ECO:0000313" key="4">
    <source>
        <dbReference type="Proteomes" id="UP000887566"/>
    </source>
</evidence>
<evidence type="ECO:0000256" key="1">
    <source>
        <dbReference type="ARBA" id="ARBA00004123"/>
    </source>
</evidence>
<comment type="subcellular location">
    <subcellularLocation>
        <location evidence="1">Nucleus</location>
    </subcellularLocation>
</comment>